<dbReference type="AlphaFoldDB" id="D7LQ30"/>
<keyword evidence="1" id="KW-0812">Transmembrane</keyword>
<sequence length="121" mass="13767">MGDEIHFCRLAGFYPTQLYYIVAVSVLPTFFILPEFDFVDSYLFWKPSEEYLDEEEEALDLPFFIFVLFVDTTLPLSSPLLAFSSPEHCSFSSTAYSDLLSTSDMPSSAIQDEALEGLYAR</sequence>
<name>D7LQ30_ARALL</name>
<dbReference type="HOGENOM" id="CLU_2041233_0_0_1"/>
<protein>
    <submittedName>
        <fullName evidence="2">Predicted protein</fullName>
    </submittedName>
</protein>
<dbReference type="EMBL" id="GL348717">
    <property type="protein sequence ID" value="EFH53077.1"/>
    <property type="molecule type" value="Genomic_DNA"/>
</dbReference>
<feature type="transmembrane region" description="Helical" evidence="1">
    <location>
        <begin position="61"/>
        <end position="83"/>
    </location>
</feature>
<gene>
    <name evidence="2" type="ORF">ARALYDRAFT_664113</name>
</gene>
<reference evidence="3" key="1">
    <citation type="journal article" date="2011" name="Nat. Genet.">
        <title>The Arabidopsis lyrata genome sequence and the basis of rapid genome size change.</title>
        <authorList>
            <person name="Hu T.T."/>
            <person name="Pattyn P."/>
            <person name="Bakker E.G."/>
            <person name="Cao J."/>
            <person name="Cheng J.-F."/>
            <person name="Clark R.M."/>
            <person name="Fahlgren N."/>
            <person name="Fawcett J.A."/>
            <person name="Grimwood J."/>
            <person name="Gundlach H."/>
            <person name="Haberer G."/>
            <person name="Hollister J.D."/>
            <person name="Ossowski S."/>
            <person name="Ottilar R.P."/>
            <person name="Salamov A.A."/>
            <person name="Schneeberger K."/>
            <person name="Spannagl M."/>
            <person name="Wang X."/>
            <person name="Yang L."/>
            <person name="Nasrallah M.E."/>
            <person name="Bergelson J."/>
            <person name="Carrington J.C."/>
            <person name="Gaut B.S."/>
            <person name="Schmutz J."/>
            <person name="Mayer K.F.X."/>
            <person name="Van de Peer Y."/>
            <person name="Grigoriev I.V."/>
            <person name="Nordborg M."/>
            <person name="Weigel D."/>
            <person name="Guo Y.-L."/>
        </authorList>
    </citation>
    <scope>NUCLEOTIDE SEQUENCE [LARGE SCALE GENOMIC DNA]</scope>
    <source>
        <strain evidence="3">cv. MN47</strain>
    </source>
</reference>
<feature type="transmembrane region" description="Helical" evidence="1">
    <location>
        <begin position="12"/>
        <end position="33"/>
    </location>
</feature>
<evidence type="ECO:0000256" key="1">
    <source>
        <dbReference type="SAM" id="Phobius"/>
    </source>
</evidence>
<organism evidence="3">
    <name type="scientific">Arabidopsis lyrata subsp. lyrata</name>
    <name type="common">Lyre-leaved rock-cress</name>
    <dbReference type="NCBI Taxonomy" id="81972"/>
    <lineage>
        <taxon>Eukaryota</taxon>
        <taxon>Viridiplantae</taxon>
        <taxon>Streptophyta</taxon>
        <taxon>Embryophyta</taxon>
        <taxon>Tracheophyta</taxon>
        <taxon>Spermatophyta</taxon>
        <taxon>Magnoliopsida</taxon>
        <taxon>eudicotyledons</taxon>
        <taxon>Gunneridae</taxon>
        <taxon>Pentapetalae</taxon>
        <taxon>rosids</taxon>
        <taxon>malvids</taxon>
        <taxon>Brassicales</taxon>
        <taxon>Brassicaceae</taxon>
        <taxon>Camelineae</taxon>
        <taxon>Arabidopsis</taxon>
    </lineage>
</organism>
<evidence type="ECO:0000313" key="2">
    <source>
        <dbReference type="EMBL" id="EFH53077.1"/>
    </source>
</evidence>
<dbReference type="Proteomes" id="UP000008694">
    <property type="component" value="Unassembled WGS sequence"/>
</dbReference>
<proteinExistence type="predicted"/>
<accession>D7LQ30</accession>
<dbReference type="Gramene" id="Al_scaffold_0005_148">
    <property type="protein sequence ID" value="Al_scaffold_0005_148"/>
    <property type="gene ID" value="Al_scaffold_0005_148"/>
</dbReference>
<evidence type="ECO:0000313" key="3">
    <source>
        <dbReference type="Proteomes" id="UP000008694"/>
    </source>
</evidence>
<keyword evidence="1" id="KW-1133">Transmembrane helix</keyword>
<keyword evidence="3" id="KW-1185">Reference proteome</keyword>
<keyword evidence="1" id="KW-0472">Membrane</keyword>